<dbReference type="EMBL" id="ODYU01008990">
    <property type="protein sequence ID" value="SOQ53052.1"/>
    <property type="molecule type" value="Genomic_DNA"/>
</dbReference>
<dbReference type="PANTHER" id="PTHR47272">
    <property type="entry name" value="DDE_TNP_1_7 DOMAIN-CONTAINING PROTEIN"/>
    <property type="match status" value="1"/>
</dbReference>
<name>A0A2H1WJF7_SPOFR</name>
<dbReference type="InterPro" id="IPR029526">
    <property type="entry name" value="PGBD"/>
</dbReference>
<evidence type="ECO:0000313" key="2">
    <source>
        <dbReference type="EMBL" id="SOQ53052.1"/>
    </source>
</evidence>
<organism evidence="2">
    <name type="scientific">Spodoptera frugiperda</name>
    <name type="common">Fall armyworm</name>
    <dbReference type="NCBI Taxonomy" id="7108"/>
    <lineage>
        <taxon>Eukaryota</taxon>
        <taxon>Metazoa</taxon>
        <taxon>Ecdysozoa</taxon>
        <taxon>Arthropoda</taxon>
        <taxon>Hexapoda</taxon>
        <taxon>Insecta</taxon>
        <taxon>Pterygota</taxon>
        <taxon>Neoptera</taxon>
        <taxon>Endopterygota</taxon>
        <taxon>Lepidoptera</taxon>
        <taxon>Glossata</taxon>
        <taxon>Ditrysia</taxon>
        <taxon>Noctuoidea</taxon>
        <taxon>Noctuidae</taxon>
        <taxon>Amphipyrinae</taxon>
        <taxon>Spodoptera</taxon>
    </lineage>
</organism>
<dbReference type="AlphaFoldDB" id="A0A2H1WJF7"/>
<sequence length="146" mass="17259">MFLRKKYHVYIDCDSIRSTFENAKTEIISFLSGTVRTNLKHLPKIAPVDKKNRGDIYTTSISLVKWMDNKGVHLLSNFLSPVETDTVKRRQTGFADKIDVRCPKIVLHYNKNMDGVDLMDQRKVCYEIDRRSKIKYYLRLFYDLIF</sequence>
<accession>A0A2H1WJF7</accession>
<feature type="domain" description="PiggyBac transposable element-derived protein" evidence="1">
    <location>
        <begin position="30"/>
        <end position="145"/>
    </location>
</feature>
<reference evidence="2" key="1">
    <citation type="submission" date="2016-07" db="EMBL/GenBank/DDBJ databases">
        <authorList>
            <person name="Bretaudeau A."/>
        </authorList>
    </citation>
    <scope>NUCLEOTIDE SEQUENCE</scope>
    <source>
        <strain evidence="2">Rice</strain>
        <tissue evidence="2">Whole body</tissue>
    </source>
</reference>
<proteinExistence type="predicted"/>
<protein>
    <submittedName>
        <fullName evidence="2">SFRICE_010870</fullName>
    </submittedName>
</protein>
<dbReference type="Pfam" id="PF13843">
    <property type="entry name" value="DDE_Tnp_1_7"/>
    <property type="match status" value="1"/>
</dbReference>
<evidence type="ECO:0000259" key="1">
    <source>
        <dbReference type="Pfam" id="PF13843"/>
    </source>
</evidence>
<gene>
    <name evidence="2" type="ORF">SFRICE_010870</name>
</gene>